<dbReference type="AlphaFoldDB" id="A0A810QDF9"/>
<dbReference type="Proteomes" id="UP000679848">
    <property type="component" value="Chromosome"/>
</dbReference>
<sequence length="90" mass="10243">MTVRPPRLITLALEEHWKQVQQTDGYLKHIATRPRAERLGDHGLFSDADYVSLSAAMPELEHDTGNVWTHILSLYREDAERLGYNNAQAG</sequence>
<protein>
    <submittedName>
        <fullName evidence="1">Uncharacterized protein</fullName>
    </submittedName>
</protein>
<reference evidence="1" key="1">
    <citation type="submission" date="2020-09" db="EMBL/GenBank/DDBJ databases">
        <title>New species isolated from human feces.</title>
        <authorList>
            <person name="Kitahara M."/>
            <person name="Shigeno Y."/>
            <person name="Shime M."/>
            <person name="Matsumoto Y."/>
            <person name="Nakamura S."/>
            <person name="Motooka D."/>
            <person name="Fukuoka S."/>
            <person name="Nishikawa H."/>
            <person name="Benno Y."/>
        </authorList>
    </citation>
    <scope>NUCLEOTIDE SEQUENCE</scope>
    <source>
        <strain evidence="1">MM59</strain>
    </source>
</reference>
<organism evidence="1 2">
    <name type="scientific">Pusillibacter faecalis</name>
    <dbReference type="NCBI Taxonomy" id="2714358"/>
    <lineage>
        <taxon>Bacteria</taxon>
        <taxon>Bacillati</taxon>
        <taxon>Bacillota</taxon>
        <taxon>Clostridia</taxon>
        <taxon>Eubacteriales</taxon>
        <taxon>Oscillospiraceae</taxon>
        <taxon>Pusillibacter</taxon>
    </lineage>
</organism>
<keyword evidence="2" id="KW-1185">Reference proteome</keyword>
<proteinExistence type="predicted"/>
<gene>
    <name evidence="1" type="ORF">MM59RIKEN_15610</name>
</gene>
<dbReference type="EMBL" id="AP023420">
    <property type="protein sequence ID" value="BCK84242.1"/>
    <property type="molecule type" value="Genomic_DNA"/>
</dbReference>
<accession>A0A810QDF9</accession>
<evidence type="ECO:0000313" key="1">
    <source>
        <dbReference type="EMBL" id="BCK84242.1"/>
    </source>
</evidence>
<dbReference type="KEGG" id="pfaa:MM59RIKEN_15610"/>
<name>A0A810QDF9_9FIRM</name>
<evidence type="ECO:0000313" key="2">
    <source>
        <dbReference type="Proteomes" id="UP000679848"/>
    </source>
</evidence>